<feature type="region of interest" description="Disordered" evidence="2">
    <location>
        <begin position="247"/>
        <end position="290"/>
    </location>
</feature>
<dbReference type="SMART" id="SM00386">
    <property type="entry name" value="HAT"/>
    <property type="match status" value="5"/>
</dbReference>
<reference evidence="4 5" key="1">
    <citation type="submission" date="2024-06" db="EMBL/GenBank/DDBJ databases">
        <authorList>
            <person name="Pan Q."/>
            <person name="Wen M."/>
            <person name="Jouanno E."/>
            <person name="Zahm M."/>
            <person name="Klopp C."/>
            <person name="Cabau C."/>
            <person name="Louis A."/>
            <person name="Berthelot C."/>
            <person name="Parey E."/>
            <person name="Roest Crollius H."/>
            <person name="Montfort J."/>
            <person name="Robinson-Rechavi M."/>
            <person name="Bouchez O."/>
            <person name="Lampietro C."/>
            <person name="Lopez Roques C."/>
            <person name="Donnadieu C."/>
            <person name="Postlethwait J."/>
            <person name="Bobe J."/>
            <person name="Verreycken H."/>
            <person name="Guiguen Y."/>
        </authorList>
    </citation>
    <scope>NUCLEOTIDE SEQUENCE [LARGE SCALE GENOMIC DNA]</scope>
    <source>
        <strain evidence="4">Up_M1</strain>
        <tissue evidence="4">Testis</tissue>
    </source>
</reference>
<feature type="compositionally biased region" description="Basic and acidic residues" evidence="2">
    <location>
        <begin position="510"/>
        <end position="625"/>
    </location>
</feature>
<dbReference type="Proteomes" id="UP001557470">
    <property type="component" value="Unassembled WGS sequence"/>
</dbReference>
<keyword evidence="1" id="KW-0175">Coiled coil</keyword>
<feature type="compositionally biased region" description="Polar residues" evidence="2">
    <location>
        <begin position="48"/>
        <end position="62"/>
    </location>
</feature>
<feature type="compositionally biased region" description="Basic and acidic residues" evidence="2">
    <location>
        <begin position="953"/>
        <end position="971"/>
    </location>
</feature>
<dbReference type="Gene3D" id="1.25.40.10">
    <property type="entry name" value="Tetratricopeptide repeat domain"/>
    <property type="match status" value="3"/>
</dbReference>
<organism evidence="4 5">
    <name type="scientific">Umbra pygmaea</name>
    <name type="common">Eastern mudminnow</name>
    <dbReference type="NCBI Taxonomy" id="75934"/>
    <lineage>
        <taxon>Eukaryota</taxon>
        <taxon>Metazoa</taxon>
        <taxon>Chordata</taxon>
        <taxon>Craniata</taxon>
        <taxon>Vertebrata</taxon>
        <taxon>Euteleostomi</taxon>
        <taxon>Actinopterygii</taxon>
        <taxon>Neopterygii</taxon>
        <taxon>Teleostei</taxon>
        <taxon>Protacanthopterygii</taxon>
        <taxon>Esociformes</taxon>
        <taxon>Umbridae</taxon>
        <taxon>Umbra</taxon>
    </lineage>
</organism>
<feature type="compositionally biased region" description="Basic and acidic residues" evidence="2">
    <location>
        <begin position="657"/>
        <end position="688"/>
    </location>
</feature>
<feature type="domain" description="Putative zinc-finger" evidence="3">
    <location>
        <begin position="1408"/>
        <end position="1428"/>
    </location>
</feature>
<feature type="region of interest" description="Disordered" evidence="2">
    <location>
        <begin position="793"/>
        <end position="813"/>
    </location>
</feature>
<evidence type="ECO:0000313" key="5">
    <source>
        <dbReference type="Proteomes" id="UP001557470"/>
    </source>
</evidence>
<feature type="region of interest" description="Disordered" evidence="2">
    <location>
        <begin position="309"/>
        <end position="391"/>
    </location>
</feature>
<feature type="region of interest" description="Disordered" evidence="2">
    <location>
        <begin position="1240"/>
        <end position="1283"/>
    </location>
</feature>
<feature type="region of interest" description="Disordered" evidence="2">
    <location>
        <begin position="944"/>
        <end position="971"/>
    </location>
</feature>
<feature type="compositionally biased region" description="Basic and acidic residues" evidence="2">
    <location>
        <begin position="314"/>
        <end position="325"/>
    </location>
</feature>
<feature type="region of interest" description="Disordered" evidence="2">
    <location>
        <begin position="1506"/>
        <end position="1539"/>
    </location>
</feature>
<feature type="coiled-coil region" evidence="1">
    <location>
        <begin position="1013"/>
        <end position="1075"/>
    </location>
</feature>
<evidence type="ECO:0000256" key="2">
    <source>
        <dbReference type="SAM" id="MobiDB-lite"/>
    </source>
</evidence>
<dbReference type="SUPFAM" id="SSF48452">
    <property type="entry name" value="TPR-like"/>
    <property type="match status" value="1"/>
</dbReference>
<feature type="compositionally biased region" description="Basic and acidic residues" evidence="2">
    <location>
        <begin position="333"/>
        <end position="342"/>
    </location>
</feature>
<feature type="region of interest" description="Disordered" evidence="2">
    <location>
        <begin position="1"/>
        <end position="122"/>
    </location>
</feature>
<name>A0ABD0WC21_UMBPY</name>
<sequence>MDLNSSNRSPSPREDGELEDGEICDDDTEERVPVQQGAMRPSSVCIRNISSRNTRNSKQPAQSLPPLMGNQPTDVRLLMPYNRGPHLHNPFSPNHHRQQGGPSGPDRPPPLGPHCDQSPRSTFWERSHTALGRFRHRGKPDDCRGDWGRGSWGDRGGGGRETSRPLPCRYGPGENPNNMKESPSRNKQKFMMGRNQLRNKQMMNNNVAAKPENGIDESFEDLLCKYKQIQLELECIRKEENMVLKPKVDSPAQNESDISTSVPQIEPLPSNNSISKEFSSEEMSGSERMEEKRVFQAFNLKPLRQKLLTPAEIDALKSKTENIDSEKEESETEAGKESKNDTIEPVASLLVTPKGEEETEGKDGVTKEPDTVGCVCCSSEPGETNKGQDKEAEKGADTWCLCCSESSEDSSPSPVKNVCPPLQLKVKGTTEDEEMSELQLRLLALQSASRKWQQKEQQVMKESKEKITKAKPPQDACSCSTANPPERGRVTTRSASSAASEKARTLINKPQEKTKAGPKPPAEKAKAGPKPPAEKAKSGLKPPAEKAKAVPKPLAEKAKAGLKPPADKAKAGSKPLTDKAKAESKPPVDKAKAGSKPLTDKAKAESKPPVDKAKAGSKPPTEKGKVPVKGYPGRKTVSPGSAAKQAFRKQQLRTWKLQHERDQQEQRRQEEEERRRREEEIRKIRDLSNQDEQYNRFMKLVGGSKPPQPTTRSKSRDSDHNRKSSGKQGLDTSGNLYQYDNYDEYLLQYMIHLRSQHASLTCQCLFGWTLPLNTEWIWGSHVSCLSFRPHPPPLPPMPPPPDELDPPPKPPFADEEEEEEMLLRETCLMSMANKKVALPEETSLDSGPPSPSPPVGVLQSVPRSNLSVVSLNTAAQPRSNKFSRAHHVPRPPLMLPRHKAVVVQLNCSEDSDSDVESCSGSTQTQAVFGGLEFMIKEARRIAEAAKPKATSGSEKENHPVRTPESLSEAKKTEYRLLKEEIASREKQKVLKDYSPRGTASPAGSDPDMDFAAKAAAELELSEMETMLTKHRNLLQKDEAILGQLLQQAQKKKETLKAAEAKVAKLKEQLVASEKIVSANKTLLNRLQEQVHRVQHRVSVKKAHSVKLESELLQAQVTAGKGAGGQKRRTDNSQTSPSKRLRVEASVTARSSERHYADLLAQKKHLQQLESEYALKIQKLKAAQALHNRGPLADPPPPQASSTPLPRTRQPSSAPVSPFTLPQPSLHDLTLDKLALVSSDDAAEAEDNDPEPAAMAEARGARRRSLRETGSFTKPKLEPGGAGLVKDSLANPATIKAPGPGELFLGLEVEVLQKMDKKQARLGELLLGELQGLRGTVEKLSRGKLIAVDVDAIAARSSHTELKPVPFGPYRSPLLVFKSYRFSPYFRTKEKFSLSSVSYSNMVAPKKCFCRFDLTGTCNDDDCQWQHMRNCTFSGNQLFQDILSYNLALIGCSENSSTDDISVATEKYIKKLFGANKDRMGMDQKAVLLVSKVNESKKHVPPFTTCKDLRRWRPQPPRQASPNAGVGSWDESKDANPGPVKYERLSKASLSAALDVCVAPEDKRYFISETDDISNLETSVLESPGNAQLWIKLTFKYLGQKEVSAAECLDAALNTLSRALEDNRDNPEIWCHYLSLFSRRGQRDEVQEMCEMAVEHAPDYQVWWTYLTLESTFEGKDYVCGRLLQYLLECAASWGVSERLSFQLLESLLYRVQLSVFTGRLQNALAILQNALKSISERCVADHLSVRDRCLVWLSFIHLMEFDRLPASLYDPANGNPWRVVNTQPFVLPWSTPLNVRTEPDTLIAVFEDAVRQCSDETLPPSERILACLPLHTNLITFHSLLERYDAGMELCESLLALCPPSCALLNALSGLYVDKGDCEQGVGVWLRALFQFPHNAEVFYHTCKFLMAQEKSSCIPPLFHGFVKSFCDDDSNEQQPVDVLRYILGIPTVGILRGPVIKKQLQEQLSHQMPYLNLVHCLWQWAQGNLSEAEDAFETSLGAVRDLDLLHKLWMDYLLFTSSTLAGGISSTKGLRLFSDLVQRCLVTVPSRLEVPFSSAQYWSCYSFHNKVVSYYLSCLPPSQHAHTLERLRYTMPTNSELALRLLYQEWQDGNIEHLKFQARMLIGSIPNCLANWKIAIAVERELKEVCEVRLLYQQALQKLPLCAVLWKDRLLFEAAEGGKTDTLRKLVEKCQEVGVSLSETLNLSSSKMAREDH</sequence>
<feature type="region of interest" description="Disordered" evidence="2">
    <location>
        <begin position="1187"/>
        <end position="1224"/>
    </location>
</feature>
<feature type="compositionally biased region" description="Polar residues" evidence="2">
    <location>
        <begin position="1208"/>
        <end position="1222"/>
    </location>
</feature>
<proteinExistence type="predicted"/>
<dbReference type="PANTHER" id="PTHR21563:SF3">
    <property type="entry name" value="ZINC FINGER C3H1 DOMAIN-CONTAINING PROTEIN"/>
    <property type="match status" value="1"/>
</dbReference>
<feature type="compositionally biased region" description="Acidic residues" evidence="2">
    <location>
        <begin position="16"/>
        <end position="29"/>
    </location>
</feature>
<feature type="compositionally biased region" description="Pro residues" evidence="2">
    <location>
        <begin position="793"/>
        <end position="811"/>
    </location>
</feature>
<dbReference type="EMBL" id="JAGEUA010000008">
    <property type="protein sequence ID" value="KAL0968611.1"/>
    <property type="molecule type" value="Genomic_DNA"/>
</dbReference>
<feature type="compositionally biased region" description="Basic and acidic residues" evidence="2">
    <location>
        <begin position="361"/>
        <end position="370"/>
    </location>
</feature>
<feature type="region of interest" description="Disordered" evidence="2">
    <location>
        <begin position="449"/>
        <end position="734"/>
    </location>
</feature>
<dbReference type="PANTHER" id="PTHR21563">
    <property type="entry name" value="ZINC FINGER C3H1 DOMAIN-CONTAINING PROTEIN"/>
    <property type="match status" value="1"/>
</dbReference>
<evidence type="ECO:0000259" key="3">
    <source>
        <dbReference type="Pfam" id="PF10650"/>
    </source>
</evidence>
<feature type="region of interest" description="Disordered" evidence="2">
    <location>
        <begin position="134"/>
        <end position="186"/>
    </location>
</feature>
<protein>
    <recommendedName>
        <fullName evidence="3">Putative zinc-finger domain-containing protein</fullName>
    </recommendedName>
</protein>
<accession>A0ABD0WC21</accession>
<evidence type="ECO:0000313" key="4">
    <source>
        <dbReference type="EMBL" id="KAL0968611.1"/>
    </source>
</evidence>
<feature type="compositionally biased region" description="Acidic residues" evidence="2">
    <location>
        <begin position="1240"/>
        <end position="1249"/>
    </location>
</feature>
<gene>
    <name evidence="4" type="ORF">UPYG_G00269160</name>
</gene>
<feature type="compositionally biased region" description="Polar residues" evidence="2">
    <location>
        <begin position="1"/>
        <end position="10"/>
    </location>
</feature>
<dbReference type="Pfam" id="PF10650">
    <property type="entry name" value="zf-C3H1"/>
    <property type="match status" value="1"/>
</dbReference>
<dbReference type="InterPro" id="IPR039278">
    <property type="entry name" value="Red1"/>
</dbReference>
<evidence type="ECO:0000256" key="1">
    <source>
        <dbReference type="SAM" id="Coils"/>
    </source>
</evidence>
<feature type="compositionally biased region" description="Polar residues" evidence="2">
    <location>
        <begin position="251"/>
        <end position="274"/>
    </location>
</feature>
<dbReference type="InterPro" id="IPR019607">
    <property type="entry name" value="Putative_zinc-finger_domain"/>
</dbReference>
<feature type="region of interest" description="Disordered" evidence="2">
    <location>
        <begin position="988"/>
        <end position="1008"/>
    </location>
</feature>
<feature type="region of interest" description="Disordered" evidence="2">
    <location>
        <begin position="1116"/>
        <end position="1148"/>
    </location>
</feature>
<dbReference type="InterPro" id="IPR003107">
    <property type="entry name" value="HAT"/>
</dbReference>
<comment type="caution">
    <text evidence="4">The sequence shown here is derived from an EMBL/GenBank/DDBJ whole genome shotgun (WGS) entry which is preliminary data.</text>
</comment>
<feature type="compositionally biased region" description="Basic and acidic residues" evidence="2">
    <location>
        <begin position="458"/>
        <end position="468"/>
    </location>
</feature>
<dbReference type="InterPro" id="IPR011990">
    <property type="entry name" value="TPR-like_helical_dom_sf"/>
</dbReference>
<feature type="compositionally biased region" description="Low complexity" evidence="2">
    <location>
        <begin position="491"/>
        <end position="500"/>
    </location>
</feature>
<keyword evidence="5" id="KW-1185">Reference proteome</keyword>